<dbReference type="SMART" id="SM00846">
    <property type="entry name" value="Gp_dh_N"/>
    <property type="match status" value="1"/>
</dbReference>
<evidence type="ECO:0000256" key="6">
    <source>
        <dbReference type="ARBA" id="ARBA00023027"/>
    </source>
</evidence>
<dbReference type="Gene3D" id="3.40.50.720">
    <property type="entry name" value="NAD(P)-binding Rossmann-like Domain"/>
    <property type="match status" value="1"/>
</dbReference>
<comment type="pathway">
    <text evidence="1">Carbohydrate degradation; glycolysis; pyruvate from D-glyceraldehyde 3-phosphate: step 1/5.</text>
</comment>
<dbReference type="Proteomes" id="UP001488838">
    <property type="component" value="Unassembled WGS sequence"/>
</dbReference>
<dbReference type="InterPro" id="IPR020831">
    <property type="entry name" value="GlycerAld/Erythrose_P_DH"/>
</dbReference>
<evidence type="ECO:0000313" key="10">
    <source>
        <dbReference type="EMBL" id="KAK7796570.1"/>
    </source>
</evidence>
<feature type="domain" description="Glyceraldehyde 3-phosphate dehydrogenase NAD(P) binding" evidence="9">
    <location>
        <begin position="3"/>
        <end position="105"/>
    </location>
</feature>
<evidence type="ECO:0000259" key="9">
    <source>
        <dbReference type="SMART" id="SM00846"/>
    </source>
</evidence>
<dbReference type="PANTHER" id="PTHR10836:SF111">
    <property type="entry name" value="GLYCERALDEHYDE-3-PHOSPHATE DEHYDROGENASE"/>
    <property type="match status" value="1"/>
</dbReference>
<dbReference type="GO" id="GO:0005829">
    <property type="term" value="C:cytosol"/>
    <property type="evidence" value="ECO:0007669"/>
    <property type="project" value="TreeGrafter"/>
</dbReference>
<sequence length="113" mass="12760">MIVKVLVTRASFMPDKVDVVAFIDLNYLVYMFQCESTHGKFKGTAENKKLVNRKAIIFFHKRNPNIKWGGCWCPDHHLFSPSAKVIHDHSGIVEGLMATVNVIIATQKTMDGL</sequence>
<dbReference type="InterPro" id="IPR036291">
    <property type="entry name" value="NAD(P)-bd_dom_sf"/>
</dbReference>
<evidence type="ECO:0000256" key="4">
    <source>
        <dbReference type="ARBA" id="ARBA00022490"/>
    </source>
</evidence>
<keyword evidence="7" id="KW-0324">Glycolysis</keyword>
<organism evidence="10 11">
    <name type="scientific">Myodes glareolus</name>
    <name type="common">Bank vole</name>
    <name type="synonym">Clethrionomys glareolus</name>
    <dbReference type="NCBI Taxonomy" id="447135"/>
    <lineage>
        <taxon>Eukaryota</taxon>
        <taxon>Metazoa</taxon>
        <taxon>Chordata</taxon>
        <taxon>Craniata</taxon>
        <taxon>Vertebrata</taxon>
        <taxon>Euteleostomi</taxon>
        <taxon>Mammalia</taxon>
        <taxon>Eutheria</taxon>
        <taxon>Euarchontoglires</taxon>
        <taxon>Glires</taxon>
        <taxon>Rodentia</taxon>
        <taxon>Myomorpha</taxon>
        <taxon>Muroidea</taxon>
        <taxon>Cricetidae</taxon>
        <taxon>Arvicolinae</taxon>
        <taxon>Myodes</taxon>
    </lineage>
</organism>
<comment type="caution">
    <text evidence="10">The sequence shown here is derived from an EMBL/GenBank/DDBJ whole genome shotgun (WGS) entry which is preliminary data.</text>
</comment>
<protein>
    <recommendedName>
        <fullName evidence="3">glyceraldehyde-3-phosphate dehydrogenase (phosphorylating)</fullName>
        <ecNumber evidence="3">1.2.1.12</ecNumber>
    </recommendedName>
</protein>
<comment type="catalytic activity">
    <reaction evidence="8">
        <text>D-glyceraldehyde 3-phosphate + phosphate + NAD(+) = (2R)-3-phospho-glyceroyl phosphate + NADH + H(+)</text>
        <dbReference type="Rhea" id="RHEA:10300"/>
        <dbReference type="ChEBI" id="CHEBI:15378"/>
        <dbReference type="ChEBI" id="CHEBI:43474"/>
        <dbReference type="ChEBI" id="CHEBI:57540"/>
        <dbReference type="ChEBI" id="CHEBI:57604"/>
        <dbReference type="ChEBI" id="CHEBI:57945"/>
        <dbReference type="ChEBI" id="CHEBI:59776"/>
        <dbReference type="EC" id="1.2.1.12"/>
    </reaction>
</comment>
<name>A0AAW0H2G5_MYOGA</name>
<dbReference type="GO" id="GO:0006096">
    <property type="term" value="P:glycolytic process"/>
    <property type="evidence" value="ECO:0007669"/>
    <property type="project" value="UniProtKB-KW"/>
</dbReference>
<evidence type="ECO:0000313" key="11">
    <source>
        <dbReference type="Proteomes" id="UP001488838"/>
    </source>
</evidence>
<evidence type="ECO:0000256" key="8">
    <source>
        <dbReference type="ARBA" id="ARBA00047698"/>
    </source>
</evidence>
<keyword evidence="6" id="KW-0520">NAD</keyword>
<dbReference type="AlphaFoldDB" id="A0AAW0H2G5"/>
<dbReference type="Gene3D" id="3.30.360.10">
    <property type="entry name" value="Dihydrodipicolinate Reductase, domain 2"/>
    <property type="match status" value="1"/>
</dbReference>
<dbReference type="SUPFAM" id="SSF51735">
    <property type="entry name" value="NAD(P)-binding Rossmann-fold domains"/>
    <property type="match status" value="1"/>
</dbReference>
<reference evidence="10 11" key="1">
    <citation type="journal article" date="2023" name="bioRxiv">
        <title>Conserved and derived expression patterns and positive selection on dental genes reveal complex evolutionary context of ever-growing rodent molars.</title>
        <authorList>
            <person name="Calamari Z.T."/>
            <person name="Song A."/>
            <person name="Cohen E."/>
            <person name="Akter M."/>
            <person name="Roy R.D."/>
            <person name="Hallikas O."/>
            <person name="Christensen M.M."/>
            <person name="Li P."/>
            <person name="Marangoni P."/>
            <person name="Jernvall J."/>
            <person name="Klein O.D."/>
        </authorList>
    </citation>
    <scope>NUCLEOTIDE SEQUENCE [LARGE SCALE GENOMIC DNA]</scope>
    <source>
        <strain evidence="10">V071</strain>
    </source>
</reference>
<dbReference type="EMBL" id="JBBHLL010001124">
    <property type="protein sequence ID" value="KAK7796570.1"/>
    <property type="molecule type" value="Genomic_DNA"/>
</dbReference>
<evidence type="ECO:0000256" key="7">
    <source>
        <dbReference type="ARBA" id="ARBA00023152"/>
    </source>
</evidence>
<comment type="similarity">
    <text evidence="2">Belongs to the glyceraldehyde-3-phosphate dehydrogenase family.</text>
</comment>
<gene>
    <name evidence="10" type="ORF">U0070_001192</name>
</gene>
<dbReference type="GO" id="GO:0051287">
    <property type="term" value="F:NAD binding"/>
    <property type="evidence" value="ECO:0007669"/>
    <property type="project" value="InterPro"/>
</dbReference>
<keyword evidence="5" id="KW-0560">Oxidoreductase</keyword>
<evidence type="ECO:0000256" key="5">
    <source>
        <dbReference type="ARBA" id="ARBA00023002"/>
    </source>
</evidence>
<dbReference type="GO" id="GO:0004365">
    <property type="term" value="F:glyceraldehyde-3-phosphate dehydrogenase (NAD+) (phosphorylating) activity"/>
    <property type="evidence" value="ECO:0007669"/>
    <property type="project" value="UniProtKB-EC"/>
</dbReference>
<proteinExistence type="inferred from homology"/>
<evidence type="ECO:0000256" key="3">
    <source>
        <dbReference type="ARBA" id="ARBA00013119"/>
    </source>
</evidence>
<evidence type="ECO:0000256" key="1">
    <source>
        <dbReference type="ARBA" id="ARBA00004869"/>
    </source>
</evidence>
<dbReference type="PANTHER" id="PTHR10836">
    <property type="entry name" value="GLYCERALDEHYDE 3-PHOSPHATE DEHYDROGENASE"/>
    <property type="match status" value="1"/>
</dbReference>
<keyword evidence="4" id="KW-0963">Cytoplasm</keyword>
<dbReference type="EC" id="1.2.1.12" evidence="3"/>
<accession>A0AAW0H2G5</accession>
<keyword evidence="11" id="KW-1185">Reference proteome</keyword>
<dbReference type="InterPro" id="IPR020828">
    <property type="entry name" value="GlycerAld_3-P_DH_NAD(P)-bd"/>
</dbReference>
<evidence type="ECO:0000256" key="2">
    <source>
        <dbReference type="ARBA" id="ARBA00007406"/>
    </source>
</evidence>